<dbReference type="KEGG" id="paby:Ga0080574_TMP3782"/>
<evidence type="ECO:0000313" key="1">
    <source>
        <dbReference type="EMBL" id="APZ54116.1"/>
    </source>
</evidence>
<name>A0A1P8UXN3_9RHOB</name>
<protein>
    <submittedName>
        <fullName evidence="1">Uncharacterized protein</fullName>
    </submittedName>
</protein>
<accession>A0A1P8UXN3</accession>
<dbReference type="OrthoDB" id="7854024at2"/>
<evidence type="ECO:0000313" key="2">
    <source>
        <dbReference type="Proteomes" id="UP000187059"/>
    </source>
</evidence>
<keyword evidence="2" id="KW-1185">Reference proteome</keyword>
<organism evidence="1 2">
    <name type="scientific">Salipiger abyssi</name>
    <dbReference type="NCBI Taxonomy" id="1250539"/>
    <lineage>
        <taxon>Bacteria</taxon>
        <taxon>Pseudomonadati</taxon>
        <taxon>Pseudomonadota</taxon>
        <taxon>Alphaproteobacteria</taxon>
        <taxon>Rhodobacterales</taxon>
        <taxon>Roseobacteraceae</taxon>
        <taxon>Salipiger</taxon>
    </lineage>
</organism>
<dbReference type="STRING" id="1250539.Ga0080574_TMP3782"/>
<proteinExistence type="predicted"/>
<dbReference type="Proteomes" id="UP000187059">
    <property type="component" value="Chromosome"/>
</dbReference>
<dbReference type="RefSeq" id="WP_076703325.1">
    <property type="nucleotide sequence ID" value="NZ_CP015093.1"/>
</dbReference>
<dbReference type="AlphaFoldDB" id="A0A1P8UXN3"/>
<dbReference type="EMBL" id="CP015093">
    <property type="protein sequence ID" value="APZ54116.1"/>
    <property type="molecule type" value="Genomic_DNA"/>
</dbReference>
<gene>
    <name evidence="1" type="ORF">Ga0080574_TMP3782</name>
</gene>
<reference evidence="1 2" key="1">
    <citation type="submission" date="2016-04" db="EMBL/GenBank/DDBJ databases">
        <title>Deep-sea bacteria in the southern Pacific.</title>
        <authorList>
            <person name="Tang K."/>
        </authorList>
    </citation>
    <scope>NUCLEOTIDE SEQUENCE [LARGE SCALE GENOMIC DNA]</scope>
    <source>
        <strain evidence="1 2">JLT2014</strain>
    </source>
</reference>
<sequence>MFVFEPDYTFEWPVKVKYPSAGGEETREFTGIFRLPEDELEIYERGEQGSISEVIQAVRDRLASHWVGWRDIELKGGGDLAFSEDARARLLKQRPIREAVDRALSEAVLGIREKN</sequence>